<dbReference type="GO" id="GO:0016020">
    <property type="term" value="C:membrane"/>
    <property type="evidence" value="ECO:0007669"/>
    <property type="project" value="InterPro"/>
</dbReference>
<feature type="transmembrane region" description="Helical" evidence="1">
    <location>
        <begin position="75"/>
        <end position="92"/>
    </location>
</feature>
<organism evidence="2 3">
    <name type="scientific">Flagellimonas meridianipacifica</name>
    <dbReference type="NCBI Taxonomy" id="1080225"/>
    <lineage>
        <taxon>Bacteria</taxon>
        <taxon>Pseudomonadati</taxon>
        <taxon>Bacteroidota</taxon>
        <taxon>Flavobacteriia</taxon>
        <taxon>Flavobacteriales</taxon>
        <taxon>Flavobacteriaceae</taxon>
        <taxon>Flagellimonas</taxon>
    </lineage>
</organism>
<accession>A0A2T0MIQ8</accession>
<dbReference type="GO" id="GO:0015097">
    <property type="term" value="F:mercury ion transmembrane transporter activity"/>
    <property type="evidence" value="ECO:0007669"/>
    <property type="project" value="InterPro"/>
</dbReference>
<evidence type="ECO:0000313" key="2">
    <source>
        <dbReference type="EMBL" id="PRX57471.1"/>
    </source>
</evidence>
<dbReference type="OrthoDB" id="1274419at2"/>
<gene>
    <name evidence="2" type="ORF">CLV81_1476</name>
</gene>
<dbReference type="Pfam" id="PF03203">
    <property type="entry name" value="MerC"/>
    <property type="match status" value="1"/>
</dbReference>
<proteinExistence type="predicted"/>
<protein>
    <submittedName>
        <fullName evidence="2">MerC mercury resistance protein</fullName>
    </submittedName>
</protein>
<name>A0A2T0MIQ8_9FLAO</name>
<dbReference type="EMBL" id="PVYX01000001">
    <property type="protein sequence ID" value="PRX57471.1"/>
    <property type="molecule type" value="Genomic_DNA"/>
</dbReference>
<reference evidence="2 3" key="1">
    <citation type="submission" date="2018-03" db="EMBL/GenBank/DDBJ databases">
        <title>Genomic Encyclopedia of Archaeal and Bacterial Type Strains, Phase II (KMG-II): from individual species to whole genera.</title>
        <authorList>
            <person name="Goeker M."/>
        </authorList>
    </citation>
    <scope>NUCLEOTIDE SEQUENCE [LARGE SCALE GENOMIC DNA]</scope>
    <source>
        <strain evidence="2 3">DSM 25027</strain>
    </source>
</reference>
<feature type="transmembrane region" description="Helical" evidence="1">
    <location>
        <begin position="98"/>
        <end position="119"/>
    </location>
</feature>
<keyword evidence="1" id="KW-1133">Transmembrane helix</keyword>
<comment type="caution">
    <text evidence="2">The sequence shown here is derived from an EMBL/GenBank/DDBJ whole genome shotgun (WGS) entry which is preliminary data.</text>
</comment>
<feature type="transmembrane region" description="Helical" evidence="1">
    <location>
        <begin position="48"/>
        <end position="68"/>
    </location>
</feature>
<keyword evidence="1" id="KW-0472">Membrane</keyword>
<dbReference type="InterPro" id="IPR004891">
    <property type="entry name" value="Mercury-R_MerC"/>
</dbReference>
<evidence type="ECO:0000313" key="3">
    <source>
        <dbReference type="Proteomes" id="UP000237640"/>
    </source>
</evidence>
<dbReference type="RefSeq" id="WP_106144365.1">
    <property type="nucleotide sequence ID" value="NZ_PVYX01000001.1"/>
</dbReference>
<keyword evidence="3" id="KW-1185">Reference proteome</keyword>
<feature type="transmembrane region" description="Helical" evidence="1">
    <location>
        <begin position="12"/>
        <end position="36"/>
    </location>
</feature>
<sequence length="135" mass="15419">MTFTQVSLKSDWIGMFASGLCLVHCLATPFLFIAHAGIGIHGEAHPSWWGILDIVFLVLSFFAVYWSIRKTSQSWIKFGFGIIWLLLALIVLNEKFEMLYLPEAAIYPPTLGLIFLHFYNRRYCQCDDDTCCADS</sequence>
<keyword evidence="1" id="KW-0812">Transmembrane</keyword>
<dbReference type="AlphaFoldDB" id="A0A2T0MIQ8"/>
<evidence type="ECO:0000256" key="1">
    <source>
        <dbReference type="SAM" id="Phobius"/>
    </source>
</evidence>
<dbReference type="Proteomes" id="UP000237640">
    <property type="component" value="Unassembled WGS sequence"/>
</dbReference>